<keyword evidence="2" id="KW-1185">Reference proteome</keyword>
<comment type="caution">
    <text evidence="1">The sequence shown here is derived from an EMBL/GenBank/DDBJ whole genome shotgun (WGS) entry which is preliminary data.</text>
</comment>
<accession>A0ACC3DKL8</accession>
<proteinExistence type="predicted"/>
<name>A0ACC3DKL8_9PEZI</name>
<dbReference type="Proteomes" id="UP001186974">
    <property type="component" value="Unassembled WGS sequence"/>
</dbReference>
<evidence type="ECO:0000313" key="1">
    <source>
        <dbReference type="EMBL" id="KAK3077158.1"/>
    </source>
</evidence>
<evidence type="ECO:0000313" key="2">
    <source>
        <dbReference type="Proteomes" id="UP001186974"/>
    </source>
</evidence>
<reference evidence="1" key="1">
    <citation type="submission" date="2024-09" db="EMBL/GenBank/DDBJ databases">
        <title>Black Yeasts Isolated from many extreme environments.</title>
        <authorList>
            <person name="Coleine C."/>
            <person name="Stajich J.E."/>
            <person name="Selbmann L."/>
        </authorList>
    </citation>
    <scope>NUCLEOTIDE SEQUENCE</scope>
    <source>
        <strain evidence="1">CCFEE 5737</strain>
    </source>
</reference>
<dbReference type="EMBL" id="JAWDJW010003154">
    <property type="protein sequence ID" value="KAK3077158.1"/>
    <property type="molecule type" value="Genomic_DNA"/>
</dbReference>
<gene>
    <name evidence="1" type="ORF">LTS18_011065</name>
</gene>
<protein>
    <submittedName>
        <fullName evidence="1">Uncharacterized protein</fullName>
    </submittedName>
</protein>
<sequence>MDENFLAPARAAGTKFRQVQDAKEMQQVIADKASFRGKTPPAYEFLELIGKGSYGRIYKCEPSDEETAQTCNNQKVVAVKILEVDRPDYQADLRGKDDTIRDFIKETQILRQLRDSKAKNVNHLYDAFDVDDALWIILEYCPGGSVKTLMKASTQPGRLEEEYIIPIARELAVALKDIHDAGIVHRDIKCANILIREDGLLQLCDFGVAATLESRVSKRTTIIGTPHYMPLELVSRLGKDDPAEINKFNYGTEVDIWSYGIAVYEMATGQPPNAMTRINHLPDVLERAPPRLEGGDFSDELREFIAFCLEEDPNDRPSAETLLEHEYIASSARTHPTHKLAKLVTRFVSWEHRGGQRASLFVGGGAEFPEPLSSAKPDPDWNFSTTEEFDMQFEDVAANFDRSGESAPSHTNGDTDSITPRANQRRMPPWEKAKTEERIRRGQRDLGKLFDPDPNASPYKYGDAGRRSSDLPLRNFSNEAGDRTTMIDLDDIGGSALPTIDLGSIPTYRGNRTNRWSDASDDEGTYQPNRYSKRMTREWTFPKVETP</sequence>
<feature type="non-terminal residue" evidence="1">
    <location>
        <position position="547"/>
    </location>
</feature>
<organism evidence="1 2">
    <name type="scientific">Coniosporium uncinatum</name>
    <dbReference type="NCBI Taxonomy" id="93489"/>
    <lineage>
        <taxon>Eukaryota</taxon>
        <taxon>Fungi</taxon>
        <taxon>Dikarya</taxon>
        <taxon>Ascomycota</taxon>
        <taxon>Pezizomycotina</taxon>
        <taxon>Dothideomycetes</taxon>
        <taxon>Dothideomycetes incertae sedis</taxon>
        <taxon>Coniosporium</taxon>
    </lineage>
</organism>